<dbReference type="VEuPathDB" id="VectorBase:HLOH_058757"/>
<proteinExistence type="predicted"/>
<dbReference type="OrthoDB" id="6435503at2759"/>
<accession>A0A9J6GDV7</accession>
<keyword evidence="3" id="KW-1185">Reference proteome</keyword>
<organism evidence="2 3">
    <name type="scientific">Haemaphysalis longicornis</name>
    <name type="common">Bush tick</name>
    <dbReference type="NCBI Taxonomy" id="44386"/>
    <lineage>
        <taxon>Eukaryota</taxon>
        <taxon>Metazoa</taxon>
        <taxon>Ecdysozoa</taxon>
        <taxon>Arthropoda</taxon>
        <taxon>Chelicerata</taxon>
        <taxon>Arachnida</taxon>
        <taxon>Acari</taxon>
        <taxon>Parasitiformes</taxon>
        <taxon>Ixodida</taxon>
        <taxon>Ixodoidea</taxon>
        <taxon>Ixodidae</taxon>
        <taxon>Haemaphysalinae</taxon>
        <taxon>Haemaphysalis</taxon>
    </lineage>
</organism>
<evidence type="ECO:0000256" key="1">
    <source>
        <dbReference type="SAM" id="MobiDB-lite"/>
    </source>
</evidence>
<comment type="caution">
    <text evidence="2">The sequence shown here is derived from an EMBL/GenBank/DDBJ whole genome shotgun (WGS) entry which is preliminary data.</text>
</comment>
<evidence type="ECO:0000313" key="3">
    <source>
        <dbReference type="Proteomes" id="UP000821853"/>
    </source>
</evidence>
<reference evidence="2 3" key="1">
    <citation type="journal article" date="2020" name="Cell">
        <title>Large-Scale Comparative Analyses of Tick Genomes Elucidate Their Genetic Diversity and Vector Capacities.</title>
        <authorList>
            <consortium name="Tick Genome and Microbiome Consortium (TIGMIC)"/>
            <person name="Jia N."/>
            <person name="Wang J."/>
            <person name="Shi W."/>
            <person name="Du L."/>
            <person name="Sun Y."/>
            <person name="Zhan W."/>
            <person name="Jiang J.F."/>
            <person name="Wang Q."/>
            <person name="Zhang B."/>
            <person name="Ji P."/>
            <person name="Bell-Sakyi L."/>
            <person name="Cui X.M."/>
            <person name="Yuan T.T."/>
            <person name="Jiang B.G."/>
            <person name="Yang W.F."/>
            <person name="Lam T.T."/>
            <person name="Chang Q.C."/>
            <person name="Ding S.J."/>
            <person name="Wang X.J."/>
            <person name="Zhu J.G."/>
            <person name="Ruan X.D."/>
            <person name="Zhao L."/>
            <person name="Wei J.T."/>
            <person name="Ye R.Z."/>
            <person name="Que T.C."/>
            <person name="Du C.H."/>
            <person name="Zhou Y.H."/>
            <person name="Cheng J.X."/>
            <person name="Dai P.F."/>
            <person name="Guo W.B."/>
            <person name="Han X.H."/>
            <person name="Huang E.J."/>
            <person name="Li L.F."/>
            <person name="Wei W."/>
            <person name="Gao Y.C."/>
            <person name="Liu J.Z."/>
            <person name="Shao H.Z."/>
            <person name="Wang X."/>
            <person name="Wang C.C."/>
            <person name="Yang T.C."/>
            <person name="Huo Q.B."/>
            <person name="Li W."/>
            <person name="Chen H.Y."/>
            <person name="Chen S.E."/>
            <person name="Zhou L.G."/>
            <person name="Ni X.B."/>
            <person name="Tian J.H."/>
            <person name="Sheng Y."/>
            <person name="Liu T."/>
            <person name="Pan Y.S."/>
            <person name="Xia L.Y."/>
            <person name="Li J."/>
            <person name="Zhao F."/>
            <person name="Cao W.C."/>
        </authorList>
    </citation>
    <scope>NUCLEOTIDE SEQUENCE [LARGE SCALE GENOMIC DNA]</scope>
    <source>
        <strain evidence="2">HaeL-2018</strain>
    </source>
</reference>
<name>A0A9J6GDV7_HAELO</name>
<dbReference type="EMBL" id="JABSTR010000006">
    <property type="protein sequence ID" value="KAH9372983.1"/>
    <property type="molecule type" value="Genomic_DNA"/>
</dbReference>
<sequence>MMTKKKPSANEKEKRFRPLRNLARLTPHFIVPVTMMSTLATATASKYSQVYLPKASVNKQTMTANLYRSCAAQTKESSLENGFSHNFGHLNSAPAPDHPSAQDVPPYSASPILSDGGSEVSDDDDSITTEDLDEDDENDEVLEVPEEPKRQALPRCCHHGRKLLLSARVCLPPWHGKQESMAATAALLILGALDEPRAKKPRSCWVYPWLKGRLEQGVYENLMQELALGDGEAYRRYIRMDTATFEDLLQRVVLLITKRDTPFPSSYHRWRAPGHHPQSPGKRWVGLLLLSAKWAAALRCVGRKLHKKSFIVK</sequence>
<feature type="compositionally biased region" description="Acidic residues" evidence="1">
    <location>
        <begin position="120"/>
        <end position="145"/>
    </location>
</feature>
<dbReference type="Proteomes" id="UP000821853">
    <property type="component" value="Chromosome 4"/>
</dbReference>
<gene>
    <name evidence="2" type="ORF">HPB48_019806</name>
</gene>
<dbReference type="AlphaFoldDB" id="A0A9J6GDV7"/>
<protein>
    <submittedName>
        <fullName evidence="2">Uncharacterized protein</fullName>
    </submittedName>
</protein>
<evidence type="ECO:0000313" key="2">
    <source>
        <dbReference type="EMBL" id="KAH9372983.1"/>
    </source>
</evidence>
<feature type="region of interest" description="Disordered" evidence="1">
    <location>
        <begin position="82"/>
        <end position="147"/>
    </location>
</feature>